<feature type="transmembrane region" description="Helical" evidence="6">
    <location>
        <begin position="12"/>
        <end position="31"/>
    </location>
</feature>
<evidence type="ECO:0000256" key="6">
    <source>
        <dbReference type="SAM" id="Phobius"/>
    </source>
</evidence>
<feature type="transmembrane region" description="Helical" evidence="6">
    <location>
        <begin position="130"/>
        <end position="148"/>
    </location>
</feature>
<comment type="caution">
    <text evidence="7">The sequence shown here is derived from an EMBL/GenBank/DDBJ whole genome shotgun (WGS) entry which is preliminary data.</text>
</comment>
<dbReference type="PANTHER" id="PTHR10806:SF6">
    <property type="entry name" value="SIGNAL PEPTIDASE COMPLEX CATALYTIC SUBUNIT SEC11"/>
    <property type="match status" value="1"/>
</dbReference>
<dbReference type="SUPFAM" id="SSF51306">
    <property type="entry name" value="LexA/Signal peptidase"/>
    <property type="match status" value="1"/>
</dbReference>
<dbReference type="Proteomes" id="UP000294650">
    <property type="component" value="Unassembled WGS sequence"/>
</dbReference>
<sequence length="187" mass="20646">MDHLKKARKWIGRIITYTLMTVLVIMLFFVITSKLSGGPPQVFGYQIMKVLSGSMEPTIDTGSLIAVKPVSNTEKLDEGTVITYQSIDNPDVLITHRIVEVQESDGTISYMTKGDNNDSRDAVAVPSENVVGVFSGFTIPWLGYFFTFVQSKMGIVMFIIVPGVILILSQIYNIFKSIGRLNGDKAS</sequence>
<dbReference type="AlphaFoldDB" id="A0A4R3NB31"/>
<keyword evidence="8" id="KW-1185">Reference proteome</keyword>
<dbReference type="PRINTS" id="PR00728">
    <property type="entry name" value="SIGNALPTASE"/>
</dbReference>
<proteinExistence type="predicted"/>
<name>A0A4R3NB31_9BACI</name>
<dbReference type="InterPro" id="IPR019533">
    <property type="entry name" value="Peptidase_S26"/>
</dbReference>
<dbReference type="NCBIfam" id="NF046067">
    <property type="entry name" value="SigPepSipWBacil"/>
    <property type="match status" value="1"/>
</dbReference>
<dbReference type="EMBL" id="SMAN01000002">
    <property type="protein sequence ID" value="TCT26499.1"/>
    <property type="molecule type" value="Genomic_DNA"/>
</dbReference>
<dbReference type="CDD" id="cd06530">
    <property type="entry name" value="S26_SPase_I"/>
    <property type="match status" value="1"/>
</dbReference>
<evidence type="ECO:0000256" key="3">
    <source>
        <dbReference type="ARBA" id="ARBA00022989"/>
    </source>
</evidence>
<dbReference type="InterPro" id="IPR036286">
    <property type="entry name" value="LexA/Signal_pep-like_sf"/>
</dbReference>
<feature type="transmembrane region" description="Helical" evidence="6">
    <location>
        <begin position="155"/>
        <end position="175"/>
    </location>
</feature>
<keyword evidence="4 6" id="KW-0472">Membrane</keyword>
<accession>A0A4R3NB31</accession>
<organism evidence="7 8">
    <name type="scientific">Melghiribacillus thermohalophilus</name>
    <dbReference type="NCBI Taxonomy" id="1324956"/>
    <lineage>
        <taxon>Bacteria</taxon>
        <taxon>Bacillati</taxon>
        <taxon>Bacillota</taxon>
        <taxon>Bacilli</taxon>
        <taxon>Bacillales</taxon>
        <taxon>Bacillaceae</taxon>
        <taxon>Melghiribacillus</taxon>
    </lineage>
</organism>
<evidence type="ECO:0000256" key="5">
    <source>
        <dbReference type="NCBIfam" id="TIGR02228"/>
    </source>
</evidence>
<dbReference type="GO" id="GO:0006465">
    <property type="term" value="P:signal peptide processing"/>
    <property type="evidence" value="ECO:0007669"/>
    <property type="project" value="UniProtKB-UniRule"/>
</dbReference>
<evidence type="ECO:0000256" key="2">
    <source>
        <dbReference type="ARBA" id="ARBA00022692"/>
    </source>
</evidence>
<dbReference type="GO" id="GO:0004252">
    <property type="term" value="F:serine-type endopeptidase activity"/>
    <property type="evidence" value="ECO:0007669"/>
    <property type="project" value="UniProtKB-UniRule"/>
</dbReference>
<protein>
    <recommendedName>
        <fullName evidence="5">Signal peptidase I</fullName>
        <ecNumber evidence="5">3.4.21.89</ecNumber>
    </recommendedName>
</protein>
<dbReference type="PANTHER" id="PTHR10806">
    <property type="entry name" value="SIGNAL PEPTIDASE COMPLEX CATALYTIC SUBUNIT SEC11"/>
    <property type="match status" value="1"/>
</dbReference>
<keyword evidence="3 6" id="KW-1133">Transmembrane helix</keyword>
<keyword evidence="2 6" id="KW-0812">Transmembrane</keyword>
<gene>
    <name evidence="7" type="ORF">EDD68_102201</name>
</gene>
<comment type="subcellular location">
    <subcellularLocation>
        <location evidence="1">Membrane</location>
    </subcellularLocation>
</comment>
<reference evidence="7 8" key="1">
    <citation type="submission" date="2019-03" db="EMBL/GenBank/DDBJ databases">
        <title>Genomic Encyclopedia of Type Strains, Phase IV (KMG-IV): sequencing the most valuable type-strain genomes for metagenomic binning, comparative biology and taxonomic classification.</title>
        <authorList>
            <person name="Goeker M."/>
        </authorList>
    </citation>
    <scope>NUCLEOTIDE SEQUENCE [LARGE SCALE GENOMIC DNA]</scope>
    <source>
        <strain evidence="7 8">DSM 25894</strain>
    </source>
</reference>
<dbReference type="NCBIfam" id="TIGR02228">
    <property type="entry name" value="sigpep_I_arch"/>
    <property type="match status" value="1"/>
</dbReference>
<dbReference type="GO" id="GO:0016020">
    <property type="term" value="C:membrane"/>
    <property type="evidence" value="ECO:0007669"/>
    <property type="project" value="UniProtKB-SubCell"/>
</dbReference>
<evidence type="ECO:0000313" key="7">
    <source>
        <dbReference type="EMBL" id="TCT26499.1"/>
    </source>
</evidence>
<dbReference type="Gene3D" id="2.10.109.10">
    <property type="entry name" value="Umud Fragment, subunit A"/>
    <property type="match status" value="1"/>
</dbReference>
<dbReference type="EC" id="3.4.21.89" evidence="5"/>
<evidence type="ECO:0000256" key="4">
    <source>
        <dbReference type="ARBA" id="ARBA00023136"/>
    </source>
</evidence>
<dbReference type="InterPro" id="IPR001733">
    <property type="entry name" value="Peptidase_S26B"/>
</dbReference>
<evidence type="ECO:0000313" key="8">
    <source>
        <dbReference type="Proteomes" id="UP000294650"/>
    </source>
</evidence>
<dbReference type="GO" id="GO:0009003">
    <property type="term" value="F:signal peptidase activity"/>
    <property type="evidence" value="ECO:0007669"/>
    <property type="project" value="UniProtKB-EC"/>
</dbReference>
<evidence type="ECO:0000256" key="1">
    <source>
        <dbReference type="ARBA" id="ARBA00004370"/>
    </source>
</evidence>